<dbReference type="PANTHER" id="PTHR33505:SF4">
    <property type="entry name" value="PROTEIN PREY, MITOCHONDRIAL"/>
    <property type="match status" value="1"/>
</dbReference>
<dbReference type="SUPFAM" id="SSF158997">
    <property type="entry name" value="Trm112p-like"/>
    <property type="match status" value="1"/>
</dbReference>
<accession>A0A126QFI3</accession>
<dbReference type="EMBL" id="PPVL01000002">
    <property type="protein sequence ID" value="NNI78295.1"/>
    <property type="molecule type" value="Genomic_DNA"/>
</dbReference>
<evidence type="ECO:0000313" key="3">
    <source>
        <dbReference type="EMBL" id="NNI78295.1"/>
    </source>
</evidence>
<reference evidence="2" key="1">
    <citation type="submission" date="2015-01" db="EMBL/GenBank/DDBJ databases">
        <title>Draft genome sequence of Pasteurella multocida isolated from alpaca pneumonia.</title>
        <authorList>
            <person name="Maturrano L."/>
            <person name="Hurtado R."/>
            <person name="Allasi N."/>
            <person name="Juscamayta E."/>
            <person name="Fernandez D."/>
            <person name="Maximiliano J."/>
            <person name="Rimac R."/>
            <person name="Rosadio R."/>
        </authorList>
    </citation>
    <scope>NUCLEOTIDE SEQUENCE</scope>
    <source>
        <strain evidence="2">UNMSM</strain>
    </source>
</reference>
<evidence type="ECO:0000313" key="2">
    <source>
        <dbReference type="EMBL" id="AMK08588.1"/>
    </source>
</evidence>
<name>A0A126QFI3_PASMD</name>
<dbReference type="AlphaFoldDB" id="A0A126QFI3"/>
<dbReference type="Pfam" id="PF03966">
    <property type="entry name" value="Trm112p"/>
    <property type="match status" value="1"/>
</dbReference>
<proteinExistence type="inferred from homology"/>
<gene>
    <name evidence="2" type="primary">PM0859</name>
    <name evidence="3" type="ORF">C2800_02415</name>
</gene>
<dbReference type="GO" id="GO:0005829">
    <property type="term" value="C:cytosol"/>
    <property type="evidence" value="ECO:0007669"/>
    <property type="project" value="TreeGrafter"/>
</dbReference>
<dbReference type="RefSeq" id="WP_014667926.1">
    <property type="nucleotide sequence ID" value="NZ_CP030096.1"/>
</dbReference>
<sequence>MDSTLLEIVACPICHGRLALDQTSQKLVCHFDKVAYAINQGIPVLLAEQAMPLSARQEEP</sequence>
<dbReference type="Gene3D" id="2.20.25.10">
    <property type="match status" value="1"/>
</dbReference>
<dbReference type="PANTHER" id="PTHR33505">
    <property type="entry name" value="ZGC:162634"/>
    <property type="match status" value="1"/>
</dbReference>
<protein>
    <recommendedName>
        <fullName evidence="1">UPF0434 protein C2800_02415</fullName>
    </recommendedName>
</protein>
<dbReference type="Proteomes" id="UP000540079">
    <property type="component" value="Unassembled WGS sequence"/>
</dbReference>
<organism evidence="2">
    <name type="scientific">Pasteurella multocida</name>
    <dbReference type="NCBI Taxonomy" id="747"/>
    <lineage>
        <taxon>Bacteria</taxon>
        <taxon>Pseudomonadati</taxon>
        <taxon>Pseudomonadota</taxon>
        <taxon>Gammaproteobacteria</taxon>
        <taxon>Pasteurellales</taxon>
        <taxon>Pasteurellaceae</taxon>
        <taxon>Pasteurella</taxon>
    </lineage>
</organism>
<reference evidence="3 4" key="2">
    <citation type="journal article" date="2018" name="Front. Microbiol.">
        <title>Genetic and Phylogenetic Characteristics of Pasteurella multocida Isolates From Different Host Species.</title>
        <authorList>
            <person name="Peng Z."/>
            <person name="Liang W."/>
            <person name="Wang F."/>
            <person name="Xu Z."/>
            <person name="Xie Z."/>
            <person name="Lian Z."/>
            <person name="Hua L."/>
            <person name="Zhou R."/>
            <person name="Chen H."/>
            <person name="Wu B."/>
        </authorList>
    </citation>
    <scope>NUCLEOTIDE SEQUENCE [LARGE SCALE GENOMIC DNA]</scope>
    <source>
        <strain evidence="3 4">HNA06</strain>
    </source>
</reference>
<dbReference type="HAMAP" id="MF_01187">
    <property type="entry name" value="UPF0434"/>
    <property type="match status" value="1"/>
</dbReference>
<dbReference type="InterPro" id="IPR005651">
    <property type="entry name" value="Trm112-like"/>
</dbReference>
<evidence type="ECO:0000256" key="1">
    <source>
        <dbReference type="HAMAP-Rule" id="MF_01187"/>
    </source>
</evidence>
<dbReference type="EMBL" id="KP660749">
    <property type="protein sequence ID" value="AMK08588.1"/>
    <property type="molecule type" value="Genomic_DNA"/>
</dbReference>
<comment type="similarity">
    <text evidence="1">Belongs to the UPF0434 family.</text>
</comment>
<evidence type="ECO:0000313" key="4">
    <source>
        <dbReference type="Proteomes" id="UP000540079"/>
    </source>
</evidence>